<dbReference type="InParanoid" id="A0A3B3I516"/>
<gene>
    <name evidence="3" type="primary">exoc3l4</name>
</gene>
<dbReference type="RefSeq" id="XP_011488990.1">
    <property type="nucleotide sequence ID" value="XM_011490688.3"/>
</dbReference>
<feature type="region of interest" description="Disordered" evidence="2">
    <location>
        <begin position="38"/>
        <end position="116"/>
    </location>
</feature>
<dbReference type="Bgee" id="ENSORLG00000027040">
    <property type="expression patterns" value="Expressed in intestine and 8 other cell types or tissues"/>
</dbReference>
<dbReference type="Gene3D" id="1.10.357.70">
    <property type="entry name" value="Exocyst complex component Sec6, C-terminal domain"/>
    <property type="match status" value="1"/>
</dbReference>
<protein>
    <submittedName>
        <fullName evidence="3">Si:dkey-45k15.1</fullName>
    </submittedName>
</protein>
<reference evidence="3" key="3">
    <citation type="submission" date="2025-09" db="UniProtKB">
        <authorList>
            <consortium name="Ensembl"/>
        </authorList>
    </citation>
    <scope>IDENTIFICATION</scope>
    <source>
        <strain evidence="3">Hd-rR</strain>
    </source>
</reference>
<dbReference type="GO" id="GO:0006887">
    <property type="term" value="P:exocytosis"/>
    <property type="evidence" value="ECO:0000318"/>
    <property type="project" value="GO_Central"/>
</dbReference>
<dbReference type="RefSeq" id="XP_020569287.1">
    <property type="nucleotide sequence ID" value="XM_020713628.2"/>
</dbReference>
<dbReference type="PANTHER" id="PTHR21292">
    <property type="entry name" value="EXOCYST COMPLEX COMPONENT SEC6-RELATED"/>
    <property type="match status" value="1"/>
</dbReference>
<dbReference type="InterPro" id="IPR042532">
    <property type="entry name" value="EXOC3/Sec6_C"/>
</dbReference>
<dbReference type="Pfam" id="PF06046">
    <property type="entry name" value="Sec6"/>
    <property type="match status" value="1"/>
</dbReference>
<evidence type="ECO:0000313" key="3">
    <source>
        <dbReference type="Ensembl" id="ENSORLP00000039137.1"/>
    </source>
</evidence>
<dbReference type="Proteomes" id="UP000001038">
    <property type="component" value="Chromosome 22"/>
</dbReference>
<dbReference type="CTD" id="91828"/>
<evidence type="ECO:0000313" key="4">
    <source>
        <dbReference type="Proteomes" id="UP000001038"/>
    </source>
</evidence>
<feature type="compositionally biased region" description="Low complexity" evidence="2">
    <location>
        <begin position="59"/>
        <end position="76"/>
    </location>
</feature>
<feature type="region of interest" description="Disordered" evidence="2">
    <location>
        <begin position="1"/>
        <end position="26"/>
    </location>
</feature>
<keyword evidence="4" id="KW-1185">Reference proteome</keyword>
<dbReference type="GO" id="GO:0000149">
    <property type="term" value="F:SNARE binding"/>
    <property type="evidence" value="ECO:0000318"/>
    <property type="project" value="GO_Central"/>
</dbReference>
<dbReference type="Ensembl" id="ENSORLT00000046455.1">
    <property type="protein sequence ID" value="ENSORLP00000039137.1"/>
    <property type="gene ID" value="ENSORLG00000027040.1"/>
</dbReference>
<accession>A0A3B3I516</accession>
<dbReference type="PANTHER" id="PTHR21292:SF7">
    <property type="entry name" value="EXOCYST COMPLEX COMPONENT 3-LIKE 2"/>
    <property type="match status" value="1"/>
</dbReference>
<reference evidence="3" key="2">
    <citation type="submission" date="2025-08" db="UniProtKB">
        <authorList>
            <consortium name="Ensembl"/>
        </authorList>
    </citation>
    <scope>IDENTIFICATION</scope>
    <source>
        <strain evidence="3">Hd-rR</strain>
    </source>
</reference>
<evidence type="ECO:0000256" key="1">
    <source>
        <dbReference type="ARBA" id="ARBA00009447"/>
    </source>
</evidence>
<name>A0A3B3I516_ORYLA</name>
<dbReference type="InterPro" id="IPR010326">
    <property type="entry name" value="EXOC3/Sec6"/>
</dbReference>
<dbReference type="GeneID" id="101164268"/>
<dbReference type="AlphaFoldDB" id="A0A3B3I516"/>
<dbReference type="GO" id="GO:0051601">
    <property type="term" value="P:exocyst localization"/>
    <property type="evidence" value="ECO:0000318"/>
    <property type="project" value="GO_Central"/>
</dbReference>
<proteinExistence type="inferred from homology"/>
<dbReference type="STRING" id="8090.ENSORLP00000039137"/>
<dbReference type="GeneTree" id="ENSGT01030000234613"/>
<dbReference type="OrthoDB" id="190098at2759"/>
<evidence type="ECO:0000256" key="2">
    <source>
        <dbReference type="SAM" id="MobiDB-lite"/>
    </source>
</evidence>
<sequence>MDNPDEDGASLQSNGTKSGRKGKLGKFGSLKKSIKWVADKSPLSVGTRKSTSDDAEGLPSTSSPSSTGPSSPASSSRNGGGFFQNQEDNLGHAASPKSKALTRSKTEPSMSKLGDSFLKKGSSIRRSLRFGIKKENDKRLEPLEDVLVERTEGKNEKEEDIPEEMDELYTLPDLPDPPLSVMEINKLIEMEVLEEAHLNLLALRLELQKEQEAGVEDCSTKVAQKQKDLSLLYGNLRSKIHEIVRDSSTRPARNKGLLVPVARIIQEEEKRAGEPGGLPDSWVEAWKDAVCDSVQVKVDSVDLEPREQNVSWLAVHLGKLGNAIVEDLENVKRELRWSYPRTFKVFSTYVKSYHRVVGQHLKKLEQQSTELKDLYALLDWILNKYKSERIMGSLSLQPDMNGESTDLQLESDFLKQLKDKYVCRVKEDVRISLERVIELENESVWSVSKELEMEDDVLCSPFPMDIWTKVKSSIVNSKQLDVNLEQEVTQTCLEELQNFPKRFEEEFRRHFSAIQPQPLWTEYLVAYINSFTALQKHMDGYHGSCPRQVEAFKGEVASLTARLMQSLEDQFKQDVKLYLRRMVTRKWLTNDDDFHQLLTRTERLSQHCHLLQPPHAQEFASRLHYHVVREYVGQLMKKSYSCKNRKHEKAAAKISKQTGALRDLFSSMNSSMEWLHPVGEDLSTIIGLKNKADIKHHLQPLLEHYPDFSKKHLVAVLFFRGDLGRREHQLILQRLTDLKKGGSGSSCDRSRVLFGDMPVTTNTNCLPGPPFSCLSRILPDR</sequence>
<dbReference type="KEGG" id="ola:101164268"/>
<organism evidence="3 4">
    <name type="scientific">Oryzias latipes</name>
    <name type="common">Japanese rice fish</name>
    <name type="synonym">Japanese killifish</name>
    <dbReference type="NCBI Taxonomy" id="8090"/>
    <lineage>
        <taxon>Eukaryota</taxon>
        <taxon>Metazoa</taxon>
        <taxon>Chordata</taxon>
        <taxon>Craniata</taxon>
        <taxon>Vertebrata</taxon>
        <taxon>Euteleostomi</taxon>
        <taxon>Actinopterygii</taxon>
        <taxon>Neopterygii</taxon>
        <taxon>Teleostei</taxon>
        <taxon>Neoteleostei</taxon>
        <taxon>Acanthomorphata</taxon>
        <taxon>Ovalentaria</taxon>
        <taxon>Atherinomorphae</taxon>
        <taxon>Beloniformes</taxon>
        <taxon>Adrianichthyidae</taxon>
        <taxon>Oryziinae</taxon>
        <taxon>Oryzias</taxon>
    </lineage>
</organism>
<comment type="similarity">
    <text evidence="1">Belongs to the SEC6 family.</text>
</comment>
<dbReference type="GO" id="GO:0000145">
    <property type="term" value="C:exocyst"/>
    <property type="evidence" value="ECO:0000318"/>
    <property type="project" value="GO_Central"/>
</dbReference>
<reference evidence="3 4" key="1">
    <citation type="journal article" date="2007" name="Nature">
        <title>The medaka draft genome and insights into vertebrate genome evolution.</title>
        <authorList>
            <person name="Kasahara M."/>
            <person name="Naruse K."/>
            <person name="Sasaki S."/>
            <person name="Nakatani Y."/>
            <person name="Qu W."/>
            <person name="Ahsan B."/>
            <person name="Yamada T."/>
            <person name="Nagayasu Y."/>
            <person name="Doi K."/>
            <person name="Kasai Y."/>
            <person name="Jindo T."/>
            <person name="Kobayashi D."/>
            <person name="Shimada A."/>
            <person name="Toyoda A."/>
            <person name="Kuroki Y."/>
            <person name="Fujiyama A."/>
            <person name="Sasaki T."/>
            <person name="Shimizu A."/>
            <person name="Asakawa S."/>
            <person name="Shimizu N."/>
            <person name="Hashimoto S."/>
            <person name="Yang J."/>
            <person name="Lee Y."/>
            <person name="Matsushima K."/>
            <person name="Sugano S."/>
            <person name="Sakaizumi M."/>
            <person name="Narita T."/>
            <person name="Ohishi K."/>
            <person name="Haga S."/>
            <person name="Ohta F."/>
            <person name="Nomoto H."/>
            <person name="Nogata K."/>
            <person name="Morishita T."/>
            <person name="Endo T."/>
            <person name="Shin-I T."/>
            <person name="Takeda H."/>
            <person name="Morishita S."/>
            <person name="Kohara Y."/>
        </authorList>
    </citation>
    <scope>NUCLEOTIDE SEQUENCE [LARGE SCALE GENOMIC DNA]</scope>
    <source>
        <strain evidence="3 4">Hd-rR</strain>
    </source>
</reference>